<dbReference type="Gene3D" id="1.10.620.20">
    <property type="entry name" value="Ribonucleotide Reductase, subunit A"/>
    <property type="match status" value="1"/>
</dbReference>
<reference evidence="2" key="1">
    <citation type="submission" date="2017-06" db="EMBL/GenBank/DDBJ databases">
        <title>Genome analysis of Fimbriiglobus ruber SP5, the first member of the order Planctomycetales with confirmed chitinolytic capability.</title>
        <authorList>
            <person name="Ravin N.V."/>
            <person name="Rakitin A.L."/>
            <person name="Ivanova A.A."/>
            <person name="Beletsky A.V."/>
            <person name="Kulichevskaya I.S."/>
            <person name="Mardanov A.V."/>
            <person name="Dedysh S.N."/>
        </authorList>
    </citation>
    <scope>NUCLEOTIDE SEQUENCE [LARGE SCALE GENOMIC DNA]</scope>
    <source>
        <strain evidence="2">SP5</strain>
    </source>
</reference>
<proteinExistence type="predicted"/>
<dbReference type="SUPFAM" id="SSF47240">
    <property type="entry name" value="Ferritin-like"/>
    <property type="match status" value="1"/>
</dbReference>
<protein>
    <recommendedName>
        <fullName evidence="3">Ferritin-like domain-containing protein</fullName>
    </recommendedName>
</protein>
<accession>A0A225DRR4</accession>
<dbReference type="InterPro" id="IPR009078">
    <property type="entry name" value="Ferritin-like_SF"/>
</dbReference>
<dbReference type="RefSeq" id="WP_088257060.1">
    <property type="nucleotide sequence ID" value="NZ_NIDE01000011.1"/>
</dbReference>
<dbReference type="SUPFAM" id="SSF64307">
    <property type="entry name" value="SirA-like"/>
    <property type="match status" value="1"/>
</dbReference>
<comment type="caution">
    <text evidence="1">The sequence shown here is derived from an EMBL/GenBank/DDBJ whole genome shotgun (WGS) entry which is preliminary data.</text>
</comment>
<gene>
    <name evidence="1" type="ORF">FRUB_06157</name>
</gene>
<organism evidence="1 2">
    <name type="scientific">Fimbriiglobus ruber</name>
    <dbReference type="NCBI Taxonomy" id="1908690"/>
    <lineage>
        <taxon>Bacteria</taxon>
        <taxon>Pseudomonadati</taxon>
        <taxon>Planctomycetota</taxon>
        <taxon>Planctomycetia</taxon>
        <taxon>Gemmatales</taxon>
        <taxon>Gemmataceae</taxon>
        <taxon>Fimbriiglobus</taxon>
    </lineage>
</organism>
<dbReference type="InterPro" id="IPR036868">
    <property type="entry name" value="TusA-like_sf"/>
</dbReference>
<name>A0A225DRR4_9BACT</name>
<keyword evidence="2" id="KW-1185">Reference proteome</keyword>
<dbReference type="OrthoDB" id="9797352at2"/>
<dbReference type="AlphaFoldDB" id="A0A225DRR4"/>
<dbReference type="Gene3D" id="3.30.110.40">
    <property type="entry name" value="TusA-like domain"/>
    <property type="match status" value="1"/>
</dbReference>
<evidence type="ECO:0000313" key="2">
    <source>
        <dbReference type="Proteomes" id="UP000214646"/>
    </source>
</evidence>
<evidence type="ECO:0008006" key="3">
    <source>
        <dbReference type="Google" id="ProtNLM"/>
    </source>
</evidence>
<dbReference type="GO" id="GO:0016491">
    <property type="term" value="F:oxidoreductase activity"/>
    <property type="evidence" value="ECO:0007669"/>
    <property type="project" value="InterPro"/>
</dbReference>
<dbReference type="InterPro" id="IPR012348">
    <property type="entry name" value="RNR-like"/>
</dbReference>
<dbReference type="Proteomes" id="UP000214646">
    <property type="component" value="Unassembled WGS sequence"/>
</dbReference>
<dbReference type="EMBL" id="NIDE01000011">
    <property type="protein sequence ID" value="OWK39075.1"/>
    <property type="molecule type" value="Genomic_DNA"/>
</dbReference>
<dbReference type="CDD" id="cd00657">
    <property type="entry name" value="Ferritin_like"/>
    <property type="match status" value="1"/>
</dbReference>
<sequence>MTADPEPAARVEGGPLGVADGLLMLIRETADALPAGSVVAVRTSHPTVEHDLPAWCRIMSHSYLGSVAGPDGVVYFFRKGDVSPPAVAKPDWGVRAPLRSGGEFHTRDWLIGRVADVPERATGATGFAPRGAVVEPGSPVYDFTINDRAAVWAAEVADLYEQATASQWDASRDIPWGDLRPLPEPVERAVCQLMTFLAENEYSALYVPAKFVPRINPQFAEVVFFLCTQMADEARHIEAFTKRALANGGGLQYAAASTQLSLKTLFDQHDFTVASFLLSVLGEGTFLDLLRFIEDHAPDPVTAEVCRRARVDEARHVKFGMAHLRYYLGEDPAHFEELRTAVRRRAEVMASVTEVSPRVQEALAVLAAGGLDPARLGEGTRKVRELIAEMHSHRLKRLAQAGFTEIQAEEMSRLHTPNFM</sequence>
<evidence type="ECO:0000313" key="1">
    <source>
        <dbReference type="EMBL" id="OWK39075.1"/>
    </source>
</evidence>